<dbReference type="PANTHER" id="PTHR35826">
    <property type="entry name" value="PROTEIN ATP6V1FNB-LIKE"/>
    <property type="match status" value="1"/>
</dbReference>
<sequence length="148" mass="17466">MTQRGLDANLINAFIDSIEKADKLKLKWFRRNEQRLNDIANKPATRTVPEDVKEKFKQDRVDQYTNAIKYPKIHTEDAPPREVSGVLQECSSFEYGWKMWNHSKTMKKTGFGRQQVIKESFYRRRGVERDPDWYREPAGYSPMVCTTS</sequence>
<proteinExistence type="predicted"/>
<dbReference type="InterPro" id="IPR054323">
    <property type="entry name" value="SPMIP1_C"/>
</dbReference>
<evidence type="ECO:0000313" key="2">
    <source>
        <dbReference type="EMBL" id="KAJ8977996.1"/>
    </source>
</evidence>
<reference evidence="2" key="1">
    <citation type="journal article" date="2023" name="Insect Mol. Biol.">
        <title>Genome sequencing provides insights into the evolution of gene families encoding plant cell wall-degrading enzymes in longhorned beetles.</title>
        <authorList>
            <person name="Shin N.R."/>
            <person name="Okamura Y."/>
            <person name="Kirsch R."/>
            <person name="Pauchet Y."/>
        </authorList>
    </citation>
    <scope>NUCLEOTIDE SEQUENCE</scope>
    <source>
        <strain evidence="2">MMC_N1</strain>
    </source>
</reference>
<keyword evidence="3" id="KW-1185">Reference proteome</keyword>
<dbReference type="PANTHER" id="PTHR35826:SF1">
    <property type="entry name" value="PROTEIN ATP6V1FNB-LIKE"/>
    <property type="match status" value="1"/>
</dbReference>
<organism evidence="2 3">
    <name type="scientific">Molorchus minor</name>
    <dbReference type="NCBI Taxonomy" id="1323400"/>
    <lineage>
        <taxon>Eukaryota</taxon>
        <taxon>Metazoa</taxon>
        <taxon>Ecdysozoa</taxon>
        <taxon>Arthropoda</taxon>
        <taxon>Hexapoda</taxon>
        <taxon>Insecta</taxon>
        <taxon>Pterygota</taxon>
        <taxon>Neoptera</taxon>
        <taxon>Endopterygota</taxon>
        <taxon>Coleoptera</taxon>
        <taxon>Polyphaga</taxon>
        <taxon>Cucujiformia</taxon>
        <taxon>Chrysomeloidea</taxon>
        <taxon>Cerambycidae</taxon>
        <taxon>Lamiinae</taxon>
        <taxon>Monochamini</taxon>
        <taxon>Molorchus</taxon>
    </lineage>
</organism>
<protein>
    <recommendedName>
        <fullName evidence="1">Sperm microtubule inner protein 1 C-terminal domain-containing protein</fullName>
    </recommendedName>
</protein>
<evidence type="ECO:0000313" key="3">
    <source>
        <dbReference type="Proteomes" id="UP001162164"/>
    </source>
</evidence>
<feature type="domain" description="Sperm microtubule inner protein 1 C-terminal" evidence="1">
    <location>
        <begin position="28"/>
        <end position="131"/>
    </location>
</feature>
<comment type="caution">
    <text evidence="2">The sequence shown here is derived from an EMBL/GenBank/DDBJ whole genome shotgun (WGS) entry which is preliminary data.</text>
</comment>
<dbReference type="Pfam" id="PF22589">
    <property type="entry name" value="SPMIP1"/>
    <property type="match status" value="1"/>
</dbReference>
<dbReference type="EMBL" id="JAPWTJ010000486">
    <property type="protein sequence ID" value="KAJ8977996.1"/>
    <property type="molecule type" value="Genomic_DNA"/>
</dbReference>
<accession>A0ABQ9JJD3</accession>
<dbReference type="Proteomes" id="UP001162164">
    <property type="component" value="Unassembled WGS sequence"/>
</dbReference>
<evidence type="ECO:0000259" key="1">
    <source>
        <dbReference type="Pfam" id="PF22589"/>
    </source>
</evidence>
<name>A0ABQ9JJD3_9CUCU</name>
<gene>
    <name evidence="2" type="ORF">NQ317_004541</name>
</gene>